<name>Q23JE8_TETTS</name>
<evidence type="ECO:0000313" key="2">
    <source>
        <dbReference type="EMBL" id="EAR96556.2"/>
    </source>
</evidence>
<proteinExistence type="predicted"/>
<dbReference type="Proteomes" id="UP000009168">
    <property type="component" value="Unassembled WGS sequence"/>
</dbReference>
<dbReference type="RefSeq" id="XP_001016801.2">
    <property type="nucleotide sequence ID" value="XM_001016801.2"/>
</dbReference>
<evidence type="ECO:0000256" key="1">
    <source>
        <dbReference type="SAM" id="Coils"/>
    </source>
</evidence>
<reference evidence="3" key="1">
    <citation type="journal article" date="2006" name="PLoS Biol.">
        <title>Macronuclear genome sequence of the ciliate Tetrahymena thermophila, a model eukaryote.</title>
        <authorList>
            <person name="Eisen J.A."/>
            <person name="Coyne R.S."/>
            <person name="Wu M."/>
            <person name="Wu D."/>
            <person name="Thiagarajan M."/>
            <person name="Wortman J.R."/>
            <person name="Badger J.H."/>
            <person name="Ren Q."/>
            <person name="Amedeo P."/>
            <person name="Jones K.M."/>
            <person name="Tallon L.J."/>
            <person name="Delcher A.L."/>
            <person name="Salzberg S.L."/>
            <person name="Silva J.C."/>
            <person name="Haas B.J."/>
            <person name="Majoros W.H."/>
            <person name="Farzad M."/>
            <person name="Carlton J.M."/>
            <person name="Smith R.K. Jr."/>
            <person name="Garg J."/>
            <person name="Pearlman R.E."/>
            <person name="Karrer K.M."/>
            <person name="Sun L."/>
            <person name="Manning G."/>
            <person name="Elde N.C."/>
            <person name="Turkewitz A.P."/>
            <person name="Asai D.J."/>
            <person name="Wilkes D.E."/>
            <person name="Wang Y."/>
            <person name="Cai H."/>
            <person name="Collins K."/>
            <person name="Stewart B.A."/>
            <person name="Lee S.R."/>
            <person name="Wilamowska K."/>
            <person name="Weinberg Z."/>
            <person name="Ruzzo W.L."/>
            <person name="Wloga D."/>
            <person name="Gaertig J."/>
            <person name="Frankel J."/>
            <person name="Tsao C.-C."/>
            <person name="Gorovsky M.A."/>
            <person name="Keeling P.J."/>
            <person name="Waller R.F."/>
            <person name="Patron N.J."/>
            <person name="Cherry J.M."/>
            <person name="Stover N.A."/>
            <person name="Krieger C.J."/>
            <person name="del Toro C."/>
            <person name="Ryder H.F."/>
            <person name="Williamson S.C."/>
            <person name="Barbeau R.A."/>
            <person name="Hamilton E.P."/>
            <person name="Orias E."/>
        </authorList>
    </citation>
    <scope>NUCLEOTIDE SEQUENCE [LARGE SCALE GENOMIC DNA]</scope>
    <source>
        <strain evidence="3">SB210</strain>
    </source>
</reference>
<organism evidence="2 3">
    <name type="scientific">Tetrahymena thermophila (strain SB210)</name>
    <dbReference type="NCBI Taxonomy" id="312017"/>
    <lineage>
        <taxon>Eukaryota</taxon>
        <taxon>Sar</taxon>
        <taxon>Alveolata</taxon>
        <taxon>Ciliophora</taxon>
        <taxon>Intramacronucleata</taxon>
        <taxon>Oligohymenophorea</taxon>
        <taxon>Hymenostomatida</taxon>
        <taxon>Tetrahymenina</taxon>
        <taxon>Tetrahymenidae</taxon>
        <taxon>Tetrahymena</taxon>
    </lineage>
</organism>
<dbReference type="GeneID" id="7846912"/>
<dbReference type="InParanoid" id="Q23JE8"/>
<feature type="coiled-coil region" evidence="1">
    <location>
        <begin position="394"/>
        <end position="421"/>
    </location>
</feature>
<dbReference type="HOGENOM" id="CLU_013044_1_1_1"/>
<dbReference type="EMBL" id="GG662691">
    <property type="protein sequence ID" value="EAR96556.2"/>
    <property type="molecule type" value="Genomic_DNA"/>
</dbReference>
<evidence type="ECO:0000313" key="3">
    <source>
        <dbReference type="Proteomes" id="UP000009168"/>
    </source>
</evidence>
<dbReference type="OrthoDB" id="302623at2759"/>
<keyword evidence="1" id="KW-0175">Coiled coil</keyword>
<protein>
    <submittedName>
        <fullName evidence="2">AMP-binding enzyme family protein</fullName>
    </submittedName>
</protein>
<dbReference type="AlphaFoldDB" id="Q23JE8"/>
<gene>
    <name evidence="2" type="ORF">TTHERM_00488260</name>
</gene>
<dbReference type="KEGG" id="tet:TTHERM_00488260"/>
<keyword evidence="3" id="KW-1185">Reference proteome</keyword>
<sequence>MKMFLFDLFSSEFYFNLDGSHYKKSTLQGVVLSLASITLVVSYFAYLLNQYLNNFIDPLYKSQSFITSDRKEIQLTDDLVGFQFQYNNSLSIQQYEVQQNKTYLVYYPLFYYQDTINNIYQIINLTVIQCTAPELKGYNCIDFSPIRNYTLLRHNSNGIMSQLQINIYGCLDLDSFKTTTPSNCAPQKDIDDVINGGQAGLNIQLKTQQYNTSSMTQMQETTVKQGLIIQGQQFSLQTGFGPYNQITIVLDEIVQQIQVQYATITQILALHDLPKLNFKVELKTQEKDFNKCLGNAIAQKLSIMKNSEIKKVIQSTIFKFQFFKSQEFLQSKGVEKKQMDKMRQEVQQNLNINELYKDVIFLKKAMSMLLSLDQMASIQLVGLTDNFMNLDLQNKNQKISYDQEKKKLNHFERQYSILQSEKLQTYYIERFLIKCQENCDLSEVDQRIFSSITKKNNLINYF</sequence>
<accession>Q23JE8</accession>